<dbReference type="PANTHER" id="PTHR37017">
    <property type="entry name" value="AB HYDROLASE-1 DOMAIN-CONTAINING PROTEIN-RELATED"/>
    <property type="match status" value="1"/>
</dbReference>
<accession>A0A8J3ZUJ7</accession>
<gene>
    <name evidence="2" type="ORF">Voc01_053740</name>
</gene>
<dbReference type="RefSeq" id="WP_203930358.1">
    <property type="nucleotide sequence ID" value="NZ_BOPH01000080.1"/>
</dbReference>
<keyword evidence="2" id="KW-0378">Hydrolase</keyword>
<name>A0A8J3ZUJ7_9ACTN</name>
<dbReference type="InterPro" id="IPR000073">
    <property type="entry name" value="AB_hydrolase_1"/>
</dbReference>
<organism evidence="2 3">
    <name type="scientific">Virgisporangium ochraceum</name>
    <dbReference type="NCBI Taxonomy" id="65505"/>
    <lineage>
        <taxon>Bacteria</taxon>
        <taxon>Bacillati</taxon>
        <taxon>Actinomycetota</taxon>
        <taxon>Actinomycetes</taxon>
        <taxon>Micromonosporales</taxon>
        <taxon>Micromonosporaceae</taxon>
        <taxon>Virgisporangium</taxon>
    </lineage>
</organism>
<dbReference type="InterPro" id="IPR052897">
    <property type="entry name" value="Sec-Metab_Biosynth_Hydrolase"/>
</dbReference>
<dbReference type="EMBL" id="BOPH01000080">
    <property type="protein sequence ID" value="GIJ70457.1"/>
    <property type="molecule type" value="Genomic_DNA"/>
</dbReference>
<protein>
    <submittedName>
        <fullName evidence="2">Alpha/beta hydrolase</fullName>
    </submittedName>
</protein>
<feature type="domain" description="AB hydrolase-1" evidence="1">
    <location>
        <begin position="14"/>
        <end position="220"/>
    </location>
</feature>
<comment type="caution">
    <text evidence="2">The sequence shown here is derived from an EMBL/GenBank/DDBJ whole genome shotgun (WGS) entry which is preliminary data.</text>
</comment>
<evidence type="ECO:0000313" key="2">
    <source>
        <dbReference type="EMBL" id="GIJ70457.1"/>
    </source>
</evidence>
<dbReference type="Pfam" id="PF12697">
    <property type="entry name" value="Abhydrolase_6"/>
    <property type="match status" value="1"/>
</dbReference>
<dbReference type="InterPro" id="IPR029058">
    <property type="entry name" value="AB_hydrolase_fold"/>
</dbReference>
<dbReference type="PANTHER" id="PTHR37017:SF11">
    <property type="entry name" value="ESTERASE_LIPASE_THIOESTERASE DOMAIN-CONTAINING PROTEIN"/>
    <property type="match status" value="1"/>
</dbReference>
<dbReference type="Proteomes" id="UP000635606">
    <property type="component" value="Unassembled WGS sequence"/>
</dbReference>
<dbReference type="GO" id="GO:0016787">
    <property type="term" value="F:hydrolase activity"/>
    <property type="evidence" value="ECO:0007669"/>
    <property type="project" value="UniProtKB-KW"/>
</dbReference>
<reference evidence="2" key="1">
    <citation type="submission" date="2021-01" db="EMBL/GenBank/DDBJ databases">
        <title>Whole genome shotgun sequence of Virgisporangium ochraceum NBRC 16418.</title>
        <authorList>
            <person name="Komaki H."/>
            <person name="Tamura T."/>
        </authorList>
    </citation>
    <scope>NUCLEOTIDE SEQUENCE</scope>
    <source>
        <strain evidence="2">NBRC 16418</strain>
    </source>
</reference>
<dbReference type="AlphaFoldDB" id="A0A8J3ZUJ7"/>
<dbReference type="Gene3D" id="3.40.50.1820">
    <property type="entry name" value="alpha/beta hydrolase"/>
    <property type="match status" value="1"/>
</dbReference>
<proteinExistence type="predicted"/>
<evidence type="ECO:0000313" key="3">
    <source>
        <dbReference type="Proteomes" id="UP000635606"/>
    </source>
</evidence>
<keyword evidence="3" id="KW-1185">Reference proteome</keyword>
<dbReference type="SUPFAM" id="SSF53474">
    <property type="entry name" value="alpha/beta-Hydrolases"/>
    <property type="match status" value="1"/>
</dbReference>
<evidence type="ECO:0000259" key="1">
    <source>
        <dbReference type="Pfam" id="PF12697"/>
    </source>
</evidence>
<sequence>MVSRRFRNGSTPTVLLVHDAFADTGTWAGTVRAGATLGTELVAVPNPLRGLASDGHHVAAAAGAIDGPVLLVGHGYGGAVASVAATRAGNVVGLVYVAALVPVPTILSLLSARFLAALAPTVDGELYLRRADYPSVYAQDLSTVDATVAAALQRPVVAAAFDQRWDPRARVPSHYLVATADRVLDARAQYRVAAAVRATTTEVDASHAVVLSRPDSVAEVIRSALST</sequence>